<dbReference type="Gene3D" id="3.20.20.70">
    <property type="entry name" value="Aldolase class I"/>
    <property type="match status" value="1"/>
</dbReference>
<dbReference type="EC" id="5.3.1.16" evidence="9"/>
<dbReference type="SUPFAM" id="SSF51366">
    <property type="entry name" value="Ribulose-phoshate binding barrel"/>
    <property type="match status" value="1"/>
</dbReference>
<dbReference type="InterPro" id="IPR044524">
    <property type="entry name" value="Isoase_HisA-like"/>
</dbReference>
<feature type="active site" description="Proton donor" evidence="9">
    <location>
        <position position="142"/>
    </location>
</feature>
<dbReference type="GO" id="GO:0000105">
    <property type="term" value="P:L-histidine biosynthetic process"/>
    <property type="evidence" value="ECO:0007669"/>
    <property type="project" value="UniProtKB-UniRule"/>
</dbReference>
<dbReference type="GO" id="GO:0005737">
    <property type="term" value="C:cytoplasm"/>
    <property type="evidence" value="ECO:0007669"/>
    <property type="project" value="UniProtKB-SubCell"/>
</dbReference>
<comment type="subcellular location">
    <subcellularLocation>
        <location evidence="2 9">Cytoplasm</location>
    </subcellularLocation>
</comment>
<evidence type="ECO:0000313" key="12">
    <source>
        <dbReference type="Proteomes" id="UP000030003"/>
    </source>
</evidence>
<dbReference type="InterPro" id="IPR013785">
    <property type="entry name" value="Aldolase_TIM"/>
</dbReference>
<evidence type="ECO:0000256" key="5">
    <source>
        <dbReference type="ARBA" id="ARBA00022490"/>
    </source>
</evidence>
<dbReference type="InterPro" id="IPR023016">
    <property type="entry name" value="HisA/PriA"/>
</dbReference>
<comment type="similarity">
    <text evidence="4 9 10">Belongs to the HisA/HisF family.</text>
</comment>
<evidence type="ECO:0000256" key="10">
    <source>
        <dbReference type="RuleBase" id="RU003657"/>
    </source>
</evidence>
<protein>
    <recommendedName>
        <fullName evidence="9">1-(5-phosphoribosyl)-5-[(5-phosphoribosylamino)methylideneamino] imidazole-4-carboxamide isomerase</fullName>
        <ecNumber evidence="9">5.3.1.16</ecNumber>
    </recommendedName>
    <alternativeName>
        <fullName evidence="9">Phosphoribosylformimino-5-aminoimidazole carboxamide ribotide isomerase</fullName>
    </alternativeName>
</protein>
<dbReference type="Pfam" id="PF00977">
    <property type="entry name" value="His_biosynth"/>
    <property type="match status" value="1"/>
</dbReference>
<keyword evidence="8 9" id="KW-0413">Isomerase</keyword>
<dbReference type="UniPathway" id="UPA00031">
    <property type="reaction ID" value="UER00009"/>
</dbReference>
<dbReference type="InterPro" id="IPR006062">
    <property type="entry name" value="His_biosynth"/>
</dbReference>
<accession>A0A0A0M7U7</accession>
<dbReference type="RefSeq" id="WP_052106617.1">
    <property type="nucleotide sequence ID" value="NZ_AUHT01000004.1"/>
</dbReference>
<keyword evidence="6 9" id="KW-0028">Amino-acid biosynthesis</keyword>
<evidence type="ECO:0000313" key="11">
    <source>
        <dbReference type="EMBL" id="KGO99048.1"/>
    </source>
</evidence>
<proteinExistence type="inferred from homology"/>
<dbReference type="AlphaFoldDB" id="A0A0A0M7U7"/>
<evidence type="ECO:0000256" key="1">
    <source>
        <dbReference type="ARBA" id="ARBA00000901"/>
    </source>
</evidence>
<dbReference type="Proteomes" id="UP000030003">
    <property type="component" value="Unassembled WGS sequence"/>
</dbReference>
<comment type="catalytic activity">
    <reaction evidence="1 9">
        <text>1-(5-phospho-beta-D-ribosyl)-5-[(5-phospho-beta-D-ribosylamino)methylideneamino]imidazole-4-carboxamide = 5-[(5-phospho-1-deoxy-D-ribulos-1-ylimino)methylamino]-1-(5-phospho-beta-D-ribosyl)imidazole-4-carboxamide</text>
        <dbReference type="Rhea" id="RHEA:15469"/>
        <dbReference type="ChEBI" id="CHEBI:58435"/>
        <dbReference type="ChEBI" id="CHEBI:58525"/>
        <dbReference type="EC" id="5.3.1.16"/>
    </reaction>
</comment>
<dbReference type="OrthoDB" id="9807749at2"/>
<evidence type="ECO:0000256" key="6">
    <source>
        <dbReference type="ARBA" id="ARBA00022605"/>
    </source>
</evidence>
<dbReference type="GO" id="GO:0003949">
    <property type="term" value="F:1-(5-phosphoribosyl)-5-[(5-phosphoribosylamino)methylideneamino]imidazole-4-carboxamide isomerase activity"/>
    <property type="evidence" value="ECO:0007669"/>
    <property type="project" value="UniProtKB-UniRule"/>
</dbReference>
<name>A0A0A0M7U7_9GAMM</name>
<dbReference type="eggNOG" id="COG0106">
    <property type="taxonomic scope" value="Bacteria"/>
</dbReference>
<comment type="caution">
    <text evidence="11">The sequence shown here is derived from an EMBL/GenBank/DDBJ whole genome shotgun (WGS) entry which is preliminary data.</text>
</comment>
<dbReference type="CDD" id="cd04732">
    <property type="entry name" value="HisA"/>
    <property type="match status" value="1"/>
</dbReference>
<evidence type="ECO:0000256" key="9">
    <source>
        <dbReference type="HAMAP-Rule" id="MF_01014"/>
    </source>
</evidence>
<dbReference type="HAMAP" id="MF_01014">
    <property type="entry name" value="HisA"/>
    <property type="match status" value="1"/>
</dbReference>
<dbReference type="InterPro" id="IPR011060">
    <property type="entry name" value="RibuloseP-bd_barrel"/>
</dbReference>
<evidence type="ECO:0000256" key="4">
    <source>
        <dbReference type="ARBA" id="ARBA00009667"/>
    </source>
</evidence>
<feature type="active site" description="Proton acceptor" evidence="9">
    <location>
        <position position="21"/>
    </location>
</feature>
<evidence type="ECO:0000256" key="7">
    <source>
        <dbReference type="ARBA" id="ARBA00023102"/>
    </source>
</evidence>
<keyword evidence="7 9" id="KW-0368">Histidine biosynthesis</keyword>
<keyword evidence="12" id="KW-1185">Reference proteome</keyword>
<evidence type="ECO:0000256" key="3">
    <source>
        <dbReference type="ARBA" id="ARBA00005133"/>
    </source>
</evidence>
<dbReference type="FunFam" id="3.20.20.70:FF:000009">
    <property type="entry name" value="1-(5-phosphoribosyl)-5-[(5-phosphoribosylamino)methylideneamino] imidazole-4-carboxamide isomerase"/>
    <property type="match status" value="1"/>
</dbReference>
<organism evidence="11 12">
    <name type="scientific">Lysobacter defluvii IMMIB APB-9 = DSM 18482</name>
    <dbReference type="NCBI Taxonomy" id="1385515"/>
    <lineage>
        <taxon>Bacteria</taxon>
        <taxon>Pseudomonadati</taxon>
        <taxon>Pseudomonadota</taxon>
        <taxon>Gammaproteobacteria</taxon>
        <taxon>Lysobacterales</taxon>
        <taxon>Lysobacteraceae</taxon>
        <taxon>Novilysobacter</taxon>
    </lineage>
</organism>
<evidence type="ECO:0000256" key="8">
    <source>
        <dbReference type="ARBA" id="ARBA00023235"/>
    </source>
</evidence>
<dbReference type="GO" id="GO:0000162">
    <property type="term" value="P:L-tryptophan biosynthetic process"/>
    <property type="evidence" value="ECO:0007669"/>
    <property type="project" value="TreeGrafter"/>
</dbReference>
<reference evidence="11 12" key="1">
    <citation type="submission" date="2013-08" db="EMBL/GenBank/DDBJ databases">
        <title>Genomic analysis of Lysobacter defluvii.</title>
        <authorList>
            <person name="Wang Q."/>
            <person name="Wang G."/>
        </authorList>
    </citation>
    <scope>NUCLEOTIDE SEQUENCE [LARGE SCALE GENOMIC DNA]</scope>
    <source>
        <strain evidence="11 12">IMMIB APB-9</strain>
    </source>
</reference>
<sequence length="258" mass="27175">MSTTPLPAGNTRPFEPIPALDLRGGRVVRLEQGDYGRETVYGDDPAAIARRYADAGARWLHLVDLEAARDGGYTLHALLRELGGSGLRVQTGGGVRSASDVERLLEAGAARVVVGSMAVREPETVAGWLRDFGQGAVTVALDARQGPDGEWRLPVAGWTRDGGATLGALLQHYVQAGLAHLLCTDIERDGMLAGPNLGLYQWIVRRAPGLQVQASGGIRDIADIVAAREAGCAAAILGRALLEGRFGPADAAAERRPC</sequence>
<comment type="pathway">
    <text evidence="3 9">Amino-acid biosynthesis; L-histidine biosynthesis; L-histidine from 5-phospho-alpha-D-ribose 1-diphosphate: step 4/9.</text>
</comment>
<dbReference type="EMBL" id="AVBH01000034">
    <property type="protein sequence ID" value="KGO99048.1"/>
    <property type="molecule type" value="Genomic_DNA"/>
</dbReference>
<evidence type="ECO:0000256" key="2">
    <source>
        <dbReference type="ARBA" id="ARBA00004496"/>
    </source>
</evidence>
<dbReference type="STRING" id="1385515.GCA_000423325_00014"/>
<dbReference type="PANTHER" id="PTHR43090:SF2">
    <property type="entry name" value="1-(5-PHOSPHORIBOSYL)-5-[(5-PHOSPHORIBOSYLAMINO)METHYLIDENEAMINO] IMIDAZOLE-4-CARBOXAMIDE ISOMERASE"/>
    <property type="match status" value="1"/>
</dbReference>
<gene>
    <name evidence="9" type="primary">hisA</name>
    <name evidence="11" type="ORF">N791_12340</name>
</gene>
<keyword evidence="5 9" id="KW-0963">Cytoplasm</keyword>
<dbReference type="PANTHER" id="PTHR43090">
    <property type="entry name" value="1-(5-PHOSPHORIBOSYL)-5-[(5-PHOSPHORIBOSYLAMINO)METHYLIDENEAMINO] IMIDAZOLE-4-CARBOXAMIDE ISOMERASE"/>
    <property type="match status" value="1"/>
</dbReference>